<dbReference type="RefSeq" id="WP_317227032.1">
    <property type="nucleotide sequence ID" value="NZ_JAWJEJ010000001.1"/>
</dbReference>
<protein>
    <recommendedName>
        <fullName evidence="3">DUF4168 domain-containing protein</fullName>
    </recommendedName>
</protein>
<evidence type="ECO:0000313" key="2">
    <source>
        <dbReference type="Proteomes" id="UP001273531"/>
    </source>
</evidence>
<evidence type="ECO:0008006" key="3">
    <source>
        <dbReference type="Google" id="ProtNLM"/>
    </source>
</evidence>
<sequence>MGIEPSLAALIALSGLQQAPAPQAQVQLDPQIIAQAADRCMATHAVRSSRTSTDDEAIYAQARLSCAPLNDQLAIALRARLAPAQAAEALRTLDAQAKPNFMAMIARIRSDRARHDAGTAGIPAK</sequence>
<name>A0ABU3Y967_9SPHN</name>
<keyword evidence="2" id="KW-1185">Reference proteome</keyword>
<comment type="caution">
    <text evidence="1">The sequence shown here is derived from an EMBL/GenBank/DDBJ whole genome shotgun (WGS) entry which is preliminary data.</text>
</comment>
<dbReference type="Proteomes" id="UP001273531">
    <property type="component" value="Unassembled WGS sequence"/>
</dbReference>
<evidence type="ECO:0000313" key="1">
    <source>
        <dbReference type="EMBL" id="MDV3457909.1"/>
    </source>
</evidence>
<accession>A0ABU3Y967</accession>
<reference evidence="1 2" key="1">
    <citation type="submission" date="2023-10" db="EMBL/GenBank/DDBJ databases">
        <title>Sphingomonas sp. HF-S4 16S ribosomal RNA gene Genome sequencing and assembly.</title>
        <authorList>
            <person name="Lee H."/>
        </authorList>
    </citation>
    <scope>NUCLEOTIDE SEQUENCE [LARGE SCALE GENOMIC DNA]</scope>
    <source>
        <strain evidence="1 2">HF-S4</strain>
    </source>
</reference>
<dbReference type="EMBL" id="JAWJEJ010000001">
    <property type="protein sequence ID" value="MDV3457909.1"/>
    <property type="molecule type" value="Genomic_DNA"/>
</dbReference>
<proteinExistence type="predicted"/>
<organism evidence="1 2">
    <name type="scientific">Sphingomonas agrestis</name>
    <dbReference type="NCBI Taxonomy" id="3080540"/>
    <lineage>
        <taxon>Bacteria</taxon>
        <taxon>Pseudomonadati</taxon>
        <taxon>Pseudomonadota</taxon>
        <taxon>Alphaproteobacteria</taxon>
        <taxon>Sphingomonadales</taxon>
        <taxon>Sphingomonadaceae</taxon>
        <taxon>Sphingomonas</taxon>
    </lineage>
</organism>
<gene>
    <name evidence="1" type="ORF">RZN05_13015</name>
</gene>